<name>A0A0F7ZZY5_9HYPO</name>
<accession>A0A0F7ZZY5</accession>
<sequence>MTSKAALKGVGRDAIMPVVEFCLWLILSMSSRHTDFFFANRRVHRSNCSVFAPDSRAGPIPRLLVGYFHYSYVESARRRKLQARLPPVGRHNEAGERLSRKKLSKVTPEEWSRDPYLVCLVLSLAQRQARSLASPQQITYVFCLLVTTTKKPDHCHFIFLYETEITSQLLDSLDKPTFATERTAWPTIKFKRIPFMPSKDFQARLIAELLAPNPLGHHEALDVRDGTNFVKE</sequence>
<dbReference type="OrthoDB" id="4922434at2759"/>
<evidence type="ECO:0000313" key="1">
    <source>
        <dbReference type="EMBL" id="KJZ74892.1"/>
    </source>
</evidence>
<protein>
    <submittedName>
        <fullName evidence="1">Uncharacterized protein</fullName>
    </submittedName>
</protein>
<dbReference type="EMBL" id="KQ030522">
    <property type="protein sequence ID" value="KJZ74892.1"/>
    <property type="molecule type" value="Genomic_DNA"/>
</dbReference>
<proteinExistence type="predicted"/>
<dbReference type="AlphaFoldDB" id="A0A0F7ZZY5"/>
<evidence type="ECO:0000313" key="2">
    <source>
        <dbReference type="Proteomes" id="UP000054481"/>
    </source>
</evidence>
<reference evidence="1 2" key="1">
    <citation type="journal article" date="2014" name="Genome Biol. Evol.">
        <title>Comparative genomics and transcriptomics analyses reveal divergent lifestyle features of nematode endoparasitic fungus Hirsutella minnesotensis.</title>
        <authorList>
            <person name="Lai Y."/>
            <person name="Liu K."/>
            <person name="Zhang X."/>
            <person name="Zhang X."/>
            <person name="Li K."/>
            <person name="Wang N."/>
            <person name="Shu C."/>
            <person name="Wu Y."/>
            <person name="Wang C."/>
            <person name="Bushley K.E."/>
            <person name="Xiang M."/>
            <person name="Liu X."/>
        </authorList>
    </citation>
    <scope>NUCLEOTIDE SEQUENCE [LARGE SCALE GENOMIC DNA]</scope>
    <source>
        <strain evidence="1 2">3608</strain>
    </source>
</reference>
<keyword evidence="2" id="KW-1185">Reference proteome</keyword>
<organism evidence="1 2">
    <name type="scientific">Hirsutella minnesotensis 3608</name>
    <dbReference type="NCBI Taxonomy" id="1043627"/>
    <lineage>
        <taxon>Eukaryota</taxon>
        <taxon>Fungi</taxon>
        <taxon>Dikarya</taxon>
        <taxon>Ascomycota</taxon>
        <taxon>Pezizomycotina</taxon>
        <taxon>Sordariomycetes</taxon>
        <taxon>Hypocreomycetidae</taxon>
        <taxon>Hypocreales</taxon>
        <taxon>Ophiocordycipitaceae</taxon>
        <taxon>Hirsutella</taxon>
    </lineage>
</organism>
<dbReference type="Proteomes" id="UP000054481">
    <property type="component" value="Unassembled WGS sequence"/>
</dbReference>
<gene>
    <name evidence="1" type="ORF">HIM_05801</name>
</gene>